<dbReference type="PROSITE" id="PS00028">
    <property type="entry name" value="ZINC_FINGER_C2H2_1"/>
    <property type="match status" value="3"/>
</dbReference>
<evidence type="ECO:0000259" key="11">
    <source>
        <dbReference type="PROSITE" id="PS51915"/>
    </source>
</evidence>
<dbReference type="PANTHER" id="PTHR16515:SF49">
    <property type="entry name" value="GASTRULA ZINC FINGER PROTEIN XLCGF49.1-LIKE-RELATED"/>
    <property type="match status" value="1"/>
</dbReference>
<dbReference type="OrthoDB" id="6077919at2759"/>
<dbReference type="Gene3D" id="3.40.1800.20">
    <property type="match status" value="1"/>
</dbReference>
<feature type="domain" description="ZAD" evidence="11">
    <location>
        <begin position="7"/>
        <end position="85"/>
    </location>
</feature>
<protein>
    <submittedName>
        <fullName evidence="12">Uncharacterized protein</fullName>
    </submittedName>
</protein>
<dbReference type="GO" id="GO:0006357">
    <property type="term" value="P:regulation of transcription by RNA polymerase II"/>
    <property type="evidence" value="ECO:0000318"/>
    <property type="project" value="GO_Central"/>
</dbReference>
<name>A0A139WJX8_TRICA</name>
<evidence type="ECO:0000256" key="9">
    <source>
        <dbReference type="PROSITE-ProRule" id="PRU01263"/>
    </source>
</evidence>
<feature type="domain" description="C2H2-type" evidence="10">
    <location>
        <begin position="157"/>
        <end position="184"/>
    </location>
</feature>
<dbReference type="GO" id="GO:0000981">
    <property type="term" value="F:DNA-binding transcription factor activity, RNA polymerase II-specific"/>
    <property type="evidence" value="ECO:0000318"/>
    <property type="project" value="GO_Central"/>
</dbReference>
<dbReference type="InterPro" id="IPR050331">
    <property type="entry name" value="Zinc_finger"/>
</dbReference>
<feature type="binding site" evidence="9">
    <location>
        <position position="61"/>
    </location>
    <ligand>
        <name>Zn(2+)</name>
        <dbReference type="ChEBI" id="CHEBI:29105"/>
    </ligand>
</feature>
<evidence type="ECO:0000256" key="3">
    <source>
        <dbReference type="ARBA" id="ARBA00022737"/>
    </source>
</evidence>
<keyword evidence="2 9" id="KW-0479">Metal-binding</keyword>
<keyword evidence="3" id="KW-0677">Repeat</keyword>
<reference evidence="12 13" key="2">
    <citation type="journal article" date="2010" name="Nucleic Acids Res.">
        <title>BeetleBase in 2010: revisions to provide comprehensive genomic information for Tribolium castaneum.</title>
        <authorList>
            <person name="Kim H.S."/>
            <person name="Murphy T."/>
            <person name="Xia J."/>
            <person name="Caragea D."/>
            <person name="Park Y."/>
            <person name="Beeman R.W."/>
            <person name="Lorenzen M.D."/>
            <person name="Butcher S."/>
            <person name="Manak J.R."/>
            <person name="Brown S.J."/>
        </authorList>
    </citation>
    <scope>GENOME REANNOTATION</scope>
    <source>
        <strain evidence="12 13">Georgia GA2</strain>
    </source>
</reference>
<dbReference type="GO" id="GO:0008270">
    <property type="term" value="F:zinc ion binding"/>
    <property type="evidence" value="ECO:0007669"/>
    <property type="project" value="UniProtKB-UniRule"/>
</dbReference>
<keyword evidence="13" id="KW-1185">Reference proteome</keyword>
<keyword evidence="6" id="KW-0238">DNA-binding</keyword>
<dbReference type="SUPFAM" id="SSF57667">
    <property type="entry name" value="beta-beta-alpha zinc fingers"/>
    <property type="match status" value="2"/>
</dbReference>
<keyword evidence="4 8" id="KW-0863">Zinc-finger</keyword>
<keyword evidence="7" id="KW-0539">Nucleus</keyword>
<evidence type="ECO:0000256" key="4">
    <source>
        <dbReference type="ARBA" id="ARBA00022771"/>
    </source>
</evidence>
<sequence length="260" mass="29976">MEKKDHLKCRICLIKIEPGVFSRNIFEQTRIGLSICELLTNLTSVQFRQGDPLPNVICGVCEGKVNVVLDLYSTIVASDQELKKHFQAKATFTHQIKTEPSIDVAEKKVVNEKPSKDTVSKQRRYGCDLCSKKFSLESALKDHKRSHISKKSSKKPFKCHHCNRRFKKRLGLFAHMGTHNPQYYKIDEKFDNNVIPHTIKKLFLCEVCGKRCSTKMGLKQHSNIHKPKRCKFCNAAFSSTRLMRIHVYNGCTYNETRISK</sequence>
<dbReference type="Pfam" id="PF07776">
    <property type="entry name" value="zf-AD"/>
    <property type="match status" value="1"/>
</dbReference>
<comment type="subcellular location">
    <subcellularLocation>
        <location evidence="1">Nucleus</location>
    </subcellularLocation>
</comment>
<dbReference type="InterPro" id="IPR012934">
    <property type="entry name" value="Znf_AD"/>
</dbReference>
<proteinExistence type="predicted"/>
<dbReference type="Pfam" id="PF00096">
    <property type="entry name" value="zf-C2H2"/>
    <property type="match status" value="3"/>
</dbReference>
<dbReference type="AlphaFoldDB" id="A0A139WJX8"/>
<dbReference type="KEGG" id="tca:103312882"/>
<evidence type="ECO:0000256" key="8">
    <source>
        <dbReference type="PROSITE-ProRule" id="PRU00042"/>
    </source>
</evidence>
<dbReference type="InParanoid" id="A0A139WJX8"/>
<dbReference type="PROSITE" id="PS51915">
    <property type="entry name" value="ZAD"/>
    <property type="match status" value="1"/>
</dbReference>
<dbReference type="Proteomes" id="UP000007266">
    <property type="component" value="Linkage group 4"/>
</dbReference>
<dbReference type="GO" id="GO:0005634">
    <property type="term" value="C:nucleus"/>
    <property type="evidence" value="ECO:0000318"/>
    <property type="project" value="GO_Central"/>
</dbReference>
<dbReference type="GO" id="GO:0000977">
    <property type="term" value="F:RNA polymerase II transcription regulatory region sequence-specific DNA binding"/>
    <property type="evidence" value="ECO:0000318"/>
    <property type="project" value="GO_Central"/>
</dbReference>
<evidence type="ECO:0000259" key="10">
    <source>
        <dbReference type="PROSITE" id="PS50157"/>
    </source>
</evidence>
<dbReference type="InterPro" id="IPR013087">
    <property type="entry name" value="Znf_C2H2_type"/>
</dbReference>
<evidence type="ECO:0000313" key="12">
    <source>
        <dbReference type="EMBL" id="KYB28204.1"/>
    </source>
</evidence>
<evidence type="ECO:0000256" key="7">
    <source>
        <dbReference type="ARBA" id="ARBA00023242"/>
    </source>
</evidence>
<dbReference type="PROSITE" id="PS50157">
    <property type="entry name" value="ZINC_FINGER_C2H2_2"/>
    <property type="match status" value="3"/>
</dbReference>
<dbReference type="OMA" id="ICLIKIE"/>
<reference evidence="12 13" key="1">
    <citation type="journal article" date="2008" name="Nature">
        <title>The genome of the model beetle and pest Tribolium castaneum.</title>
        <authorList>
            <consortium name="Tribolium Genome Sequencing Consortium"/>
            <person name="Richards S."/>
            <person name="Gibbs R.A."/>
            <person name="Weinstock G.M."/>
            <person name="Brown S.J."/>
            <person name="Denell R."/>
            <person name="Beeman R.W."/>
            <person name="Gibbs R."/>
            <person name="Beeman R.W."/>
            <person name="Brown S.J."/>
            <person name="Bucher G."/>
            <person name="Friedrich M."/>
            <person name="Grimmelikhuijzen C.J."/>
            <person name="Klingler M."/>
            <person name="Lorenzen M."/>
            <person name="Richards S."/>
            <person name="Roth S."/>
            <person name="Schroder R."/>
            <person name="Tautz D."/>
            <person name="Zdobnov E.M."/>
            <person name="Muzny D."/>
            <person name="Gibbs R.A."/>
            <person name="Weinstock G.M."/>
            <person name="Attaway T."/>
            <person name="Bell S."/>
            <person name="Buhay C.J."/>
            <person name="Chandrabose M.N."/>
            <person name="Chavez D."/>
            <person name="Clerk-Blankenburg K.P."/>
            <person name="Cree A."/>
            <person name="Dao M."/>
            <person name="Davis C."/>
            <person name="Chacko J."/>
            <person name="Dinh H."/>
            <person name="Dugan-Rocha S."/>
            <person name="Fowler G."/>
            <person name="Garner T.T."/>
            <person name="Garnes J."/>
            <person name="Gnirke A."/>
            <person name="Hawes A."/>
            <person name="Hernandez J."/>
            <person name="Hines S."/>
            <person name="Holder M."/>
            <person name="Hume J."/>
            <person name="Jhangiani S.N."/>
            <person name="Joshi V."/>
            <person name="Khan Z.M."/>
            <person name="Jackson L."/>
            <person name="Kovar C."/>
            <person name="Kowis A."/>
            <person name="Lee S."/>
            <person name="Lewis L.R."/>
            <person name="Margolis J."/>
            <person name="Morgan M."/>
            <person name="Nazareth L.V."/>
            <person name="Nguyen N."/>
            <person name="Okwuonu G."/>
            <person name="Parker D."/>
            <person name="Richards S."/>
            <person name="Ruiz S.J."/>
            <person name="Santibanez J."/>
            <person name="Savard J."/>
            <person name="Scherer S.E."/>
            <person name="Schneider B."/>
            <person name="Sodergren E."/>
            <person name="Tautz D."/>
            <person name="Vattahil S."/>
            <person name="Villasana D."/>
            <person name="White C.S."/>
            <person name="Wright R."/>
            <person name="Park Y."/>
            <person name="Beeman R.W."/>
            <person name="Lord J."/>
            <person name="Oppert B."/>
            <person name="Lorenzen M."/>
            <person name="Brown S."/>
            <person name="Wang L."/>
            <person name="Savard J."/>
            <person name="Tautz D."/>
            <person name="Richards S."/>
            <person name="Weinstock G."/>
            <person name="Gibbs R.A."/>
            <person name="Liu Y."/>
            <person name="Worley K."/>
            <person name="Weinstock G."/>
            <person name="Elsik C.G."/>
            <person name="Reese J.T."/>
            <person name="Elhaik E."/>
            <person name="Landan G."/>
            <person name="Graur D."/>
            <person name="Arensburger P."/>
            <person name="Atkinson P."/>
            <person name="Beeman R.W."/>
            <person name="Beidler J."/>
            <person name="Brown S.J."/>
            <person name="Demuth J.P."/>
            <person name="Drury D.W."/>
            <person name="Du Y.Z."/>
            <person name="Fujiwara H."/>
            <person name="Lorenzen M."/>
            <person name="Maselli V."/>
            <person name="Osanai M."/>
            <person name="Park Y."/>
            <person name="Robertson H.M."/>
            <person name="Tu Z."/>
            <person name="Wang J.J."/>
            <person name="Wang S."/>
            <person name="Richards S."/>
            <person name="Song H."/>
            <person name="Zhang L."/>
            <person name="Sodergren E."/>
            <person name="Werner D."/>
            <person name="Stanke M."/>
            <person name="Morgenstern B."/>
            <person name="Solovyev V."/>
            <person name="Kosarev P."/>
            <person name="Brown G."/>
            <person name="Chen H.C."/>
            <person name="Ermolaeva O."/>
            <person name="Hlavina W."/>
            <person name="Kapustin Y."/>
            <person name="Kiryutin B."/>
            <person name="Kitts P."/>
            <person name="Maglott D."/>
            <person name="Pruitt K."/>
            <person name="Sapojnikov V."/>
            <person name="Souvorov A."/>
            <person name="Mackey A.J."/>
            <person name="Waterhouse R.M."/>
            <person name="Wyder S."/>
            <person name="Zdobnov E.M."/>
            <person name="Zdobnov E.M."/>
            <person name="Wyder S."/>
            <person name="Kriventseva E.V."/>
            <person name="Kadowaki T."/>
            <person name="Bork P."/>
            <person name="Aranda M."/>
            <person name="Bao R."/>
            <person name="Beermann A."/>
            <person name="Berns N."/>
            <person name="Bolognesi R."/>
            <person name="Bonneton F."/>
            <person name="Bopp D."/>
            <person name="Brown S.J."/>
            <person name="Bucher G."/>
            <person name="Butts T."/>
            <person name="Chaumot A."/>
            <person name="Denell R.E."/>
            <person name="Ferrier D.E."/>
            <person name="Friedrich M."/>
            <person name="Gordon C.M."/>
            <person name="Jindra M."/>
            <person name="Klingler M."/>
            <person name="Lan Q."/>
            <person name="Lattorff H.M."/>
            <person name="Laudet V."/>
            <person name="von Levetsow C."/>
            <person name="Liu Z."/>
            <person name="Lutz R."/>
            <person name="Lynch J.A."/>
            <person name="da Fonseca R.N."/>
            <person name="Posnien N."/>
            <person name="Reuter R."/>
            <person name="Roth S."/>
            <person name="Savard J."/>
            <person name="Schinko J.B."/>
            <person name="Schmitt C."/>
            <person name="Schoppmeier M."/>
            <person name="Schroder R."/>
            <person name="Shippy T.D."/>
            <person name="Simonnet F."/>
            <person name="Marques-Souza H."/>
            <person name="Tautz D."/>
            <person name="Tomoyasu Y."/>
            <person name="Trauner J."/>
            <person name="Van der Zee M."/>
            <person name="Vervoort M."/>
            <person name="Wittkopp N."/>
            <person name="Wimmer E.A."/>
            <person name="Yang X."/>
            <person name="Jones A.K."/>
            <person name="Sattelle D.B."/>
            <person name="Ebert P.R."/>
            <person name="Nelson D."/>
            <person name="Scott J.G."/>
            <person name="Beeman R.W."/>
            <person name="Muthukrishnan S."/>
            <person name="Kramer K.J."/>
            <person name="Arakane Y."/>
            <person name="Beeman R.W."/>
            <person name="Zhu Q."/>
            <person name="Hogenkamp D."/>
            <person name="Dixit R."/>
            <person name="Oppert B."/>
            <person name="Jiang H."/>
            <person name="Zou Z."/>
            <person name="Marshall J."/>
            <person name="Elpidina E."/>
            <person name="Vinokurov K."/>
            <person name="Oppert C."/>
            <person name="Zou Z."/>
            <person name="Evans J."/>
            <person name="Lu Z."/>
            <person name="Zhao P."/>
            <person name="Sumathipala N."/>
            <person name="Altincicek B."/>
            <person name="Vilcinskas A."/>
            <person name="Williams M."/>
            <person name="Hultmark D."/>
            <person name="Hetru C."/>
            <person name="Jiang H."/>
            <person name="Grimmelikhuijzen C.J."/>
            <person name="Hauser F."/>
            <person name="Cazzamali G."/>
            <person name="Williamson M."/>
            <person name="Park Y."/>
            <person name="Li B."/>
            <person name="Tanaka Y."/>
            <person name="Predel R."/>
            <person name="Neupert S."/>
            <person name="Schachtner J."/>
            <person name="Verleyen P."/>
            <person name="Raible F."/>
            <person name="Bork P."/>
            <person name="Friedrich M."/>
            <person name="Walden K.K."/>
            <person name="Robertson H.M."/>
            <person name="Angeli S."/>
            <person name="Foret S."/>
            <person name="Bucher G."/>
            <person name="Schuetz S."/>
            <person name="Maleszka R."/>
            <person name="Wimmer E.A."/>
            <person name="Beeman R.W."/>
            <person name="Lorenzen M."/>
            <person name="Tomoyasu Y."/>
            <person name="Miller S.C."/>
            <person name="Grossmann D."/>
            <person name="Bucher G."/>
        </authorList>
    </citation>
    <scope>NUCLEOTIDE SEQUENCE [LARGE SCALE GENOMIC DNA]</scope>
    <source>
        <strain evidence="12 13">Georgia GA2</strain>
    </source>
</reference>
<feature type="domain" description="C2H2-type" evidence="10">
    <location>
        <begin position="203"/>
        <end position="230"/>
    </location>
</feature>
<keyword evidence="5 9" id="KW-0862">Zinc</keyword>
<feature type="domain" description="C2H2-type" evidence="10">
    <location>
        <begin position="125"/>
        <end position="152"/>
    </location>
</feature>
<feature type="binding site" evidence="9">
    <location>
        <position position="12"/>
    </location>
    <ligand>
        <name>Zn(2+)</name>
        <dbReference type="ChEBI" id="CHEBI:29105"/>
    </ligand>
</feature>
<accession>A0A139WJX8</accession>
<dbReference type="Gene3D" id="3.30.160.60">
    <property type="entry name" value="Classic Zinc Finger"/>
    <property type="match status" value="3"/>
</dbReference>
<feature type="binding site" evidence="9">
    <location>
        <position position="9"/>
    </location>
    <ligand>
        <name>Zn(2+)</name>
        <dbReference type="ChEBI" id="CHEBI:29105"/>
    </ligand>
</feature>
<dbReference type="SMART" id="SM00868">
    <property type="entry name" value="zf-AD"/>
    <property type="match status" value="1"/>
</dbReference>
<dbReference type="EMBL" id="KQ971338">
    <property type="protein sequence ID" value="KYB28204.1"/>
    <property type="molecule type" value="Genomic_DNA"/>
</dbReference>
<gene>
    <name evidence="12" type="primary">AUGUSTUS-3.0.2_32902</name>
    <name evidence="12" type="ORF">TcasGA2_TC032902</name>
</gene>
<dbReference type="SMART" id="SM00355">
    <property type="entry name" value="ZnF_C2H2"/>
    <property type="match status" value="4"/>
</dbReference>
<dbReference type="PANTHER" id="PTHR16515">
    <property type="entry name" value="PR DOMAIN ZINC FINGER PROTEIN"/>
    <property type="match status" value="1"/>
</dbReference>
<dbReference type="InterPro" id="IPR036236">
    <property type="entry name" value="Znf_C2H2_sf"/>
</dbReference>
<dbReference type="SUPFAM" id="SSF57716">
    <property type="entry name" value="Glucocorticoid receptor-like (DNA-binding domain)"/>
    <property type="match status" value="1"/>
</dbReference>
<feature type="binding site" evidence="9">
    <location>
        <position position="58"/>
    </location>
    <ligand>
        <name>Zn(2+)</name>
        <dbReference type="ChEBI" id="CHEBI:29105"/>
    </ligand>
</feature>
<dbReference type="FunFam" id="3.30.160.60:FF:005246">
    <property type="match status" value="1"/>
</dbReference>
<evidence type="ECO:0000256" key="1">
    <source>
        <dbReference type="ARBA" id="ARBA00004123"/>
    </source>
</evidence>
<evidence type="ECO:0000256" key="5">
    <source>
        <dbReference type="ARBA" id="ARBA00022833"/>
    </source>
</evidence>
<evidence type="ECO:0000256" key="6">
    <source>
        <dbReference type="ARBA" id="ARBA00023125"/>
    </source>
</evidence>
<evidence type="ECO:0000256" key="2">
    <source>
        <dbReference type="ARBA" id="ARBA00022723"/>
    </source>
</evidence>
<organism evidence="12 13">
    <name type="scientific">Tribolium castaneum</name>
    <name type="common">Red flour beetle</name>
    <dbReference type="NCBI Taxonomy" id="7070"/>
    <lineage>
        <taxon>Eukaryota</taxon>
        <taxon>Metazoa</taxon>
        <taxon>Ecdysozoa</taxon>
        <taxon>Arthropoda</taxon>
        <taxon>Hexapoda</taxon>
        <taxon>Insecta</taxon>
        <taxon>Pterygota</taxon>
        <taxon>Neoptera</taxon>
        <taxon>Endopterygota</taxon>
        <taxon>Coleoptera</taxon>
        <taxon>Polyphaga</taxon>
        <taxon>Cucujiformia</taxon>
        <taxon>Tenebrionidae</taxon>
        <taxon>Tenebrionidae incertae sedis</taxon>
        <taxon>Tribolium</taxon>
    </lineage>
</organism>
<evidence type="ECO:0000313" key="13">
    <source>
        <dbReference type="Proteomes" id="UP000007266"/>
    </source>
</evidence>